<dbReference type="PRINTS" id="PR00297">
    <property type="entry name" value="CHAPERONIN10"/>
</dbReference>
<dbReference type="PANTHER" id="PTHR10772">
    <property type="entry name" value="10 KDA HEAT SHOCK PROTEIN"/>
    <property type="match status" value="1"/>
</dbReference>
<sequence length="91" mass="10159">MKKIIPIGERVLVRPFTEEDLKSKKASSGIILPDSVSKEKSAQGKVLSVGETKKVKVGDTVVFSKYSYDEIEMDGEELYLIKEENILAIIK</sequence>
<evidence type="ECO:0000256" key="4">
    <source>
        <dbReference type="RuleBase" id="RU000535"/>
    </source>
</evidence>
<protein>
    <recommendedName>
        <fullName evidence="3">Co-chaperonin GroES</fullName>
    </recommendedName>
    <alternativeName>
        <fullName evidence="3">10 kDa chaperonin</fullName>
    </alternativeName>
    <alternativeName>
        <fullName evidence="3">Chaperonin-10</fullName>
        <shortName evidence="3">Cpn10</shortName>
    </alternativeName>
</protein>
<name>A0A1G2T3X6_9BACT</name>
<dbReference type="InterPro" id="IPR020818">
    <property type="entry name" value="Chaperonin_GroES"/>
</dbReference>
<dbReference type="InterPro" id="IPR037124">
    <property type="entry name" value="Chaperonin_GroES_sf"/>
</dbReference>
<dbReference type="Gene3D" id="2.30.33.40">
    <property type="entry name" value="GroES chaperonin"/>
    <property type="match status" value="1"/>
</dbReference>
<evidence type="ECO:0000313" key="5">
    <source>
        <dbReference type="EMBL" id="OHA91291.1"/>
    </source>
</evidence>
<dbReference type="GO" id="GO:0044183">
    <property type="term" value="F:protein folding chaperone"/>
    <property type="evidence" value="ECO:0007669"/>
    <property type="project" value="InterPro"/>
</dbReference>
<dbReference type="PANTHER" id="PTHR10772:SF63">
    <property type="entry name" value="20 KDA CHAPERONIN, CHLOROPLASTIC"/>
    <property type="match status" value="1"/>
</dbReference>
<evidence type="ECO:0000313" key="6">
    <source>
        <dbReference type="Proteomes" id="UP000178612"/>
    </source>
</evidence>
<dbReference type="GO" id="GO:0005524">
    <property type="term" value="F:ATP binding"/>
    <property type="evidence" value="ECO:0007669"/>
    <property type="project" value="InterPro"/>
</dbReference>
<proteinExistence type="inferred from homology"/>
<reference evidence="5 6" key="1">
    <citation type="journal article" date="2016" name="Nat. Commun.">
        <title>Thousands of microbial genomes shed light on interconnected biogeochemical processes in an aquifer system.</title>
        <authorList>
            <person name="Anantharaman K."/>
            <person name="Brown C.T."/>
            <person name="Hug L.A."/>
            <person name="Sharon I."/>
            <person name="Castelle C.J."/>
            <person name="Probst A.J."/>
            <person name="Thomas B.C."/>
            <person name="Singh A."/>
            <person name="Wilkins M.J."/>
            <person name="Karaoz U."/>
            <person name="Brodie E.L."/>
            <person name="Williams K.H."/>
            <person name="Hubbard S.S."/>
            <person name="Banfield J.F."/>
        </authorList>
    </citation>
    <scope>NUCLEOTIDE SEQUENCE [LARGE SCALE GENOMIC DNA]</scope>
</reference>
<comment type="caution">
    <text evidence="5">The sequence shown here is derived from an EMBL/GenBank/DDBJ whole genome shotgun (WGS) entry which is preliminary data.</text>
</comment>
<dbReference type="HAMAP" id="MF_00580">
    <property type="entry name" value="CH10"/>
    <property type="match status" value="1"/>
</dbReference>
<evidence type="ECO:0000256" key="2">
    <source>
        <dbReference type="ARBA" id="ARBA00023186"/>
    </source>
</evidence>
<keyword evidence="2 3" id="KW-0143">Chaperone</keyword>
<evidence type="ECO:0000256" key="3">
    <source>
        <dbReference type="HAMAP-Rule" id="MF_00580"/>
    </source>
</evidence>
<dbReference type="CDD" id="cd00320">
    <property type="entry name" value="cpn10"/>
    <property type="match status" value="1"/>
</dbReference>
<comment type="subunit">
    <text evidence="3">Heptamer of 7 subunits arranged in a ring. Interacts with the chaperonin GroEL.</text>
</comment>
<dbReference type="GO" id="GO:0051087">
    <property type="term" value="F:protein-folding chaperone binding"/>
    <property type="evidence" value="ECO:0007669"/>
    <property type="project" value="TreeGrafter"/>
</dbReference>
<dbReference type="GO" id="GO:0046872">
    <property type="term" value="F:metal ion binding"/>
    <property type="evidence" value="ECO:0007669"/>
    <property type="project" value="TreeGrafter"/>
</dbReference>
<comment type="similarity">
    <text evidence="1 3 4">Belongs to the GroES chaperonin family.</text>
</comment>
<dbReference type="Pfam" id="PF00166">
    <property type="entry name" value="Cpn10"/>
    <property type="match status" value="1"/>
</dbReference>
<comment type="subcellular location">
    <subcellularLocation>
        <location evidence="3">Cytoplasm</location>
    </subcellularLocation>
</comment>
<dbReference type="AlphaFoldDB" id="A0A1G2T3X6"/>
<dbReference type="SMART" id="SM00883">
    <property type="entry name" value="Cpn10"/>
    <property type="match status" value="1"/>
</dbReference>
<dbReference type="EMBL" id="MHVJ01000013">
    <property type="protein sequence ID" value="OHA91291.1"/>
    <property type="molecule type" value="Genomic_DNA"/>
</dbReference>
<comment type="function">
    <text evidence="3 4">Together with the chaperonin GroEL, plays an essential role in assisting protein folding. The GroEL-GroES system forms a nano-cage that allows encapsulation of the non-native substrate proteins and provides a physical environment optimized to promote and accelerate protein folding. GroES binds to the apical surface of the GroEL ring, thereby capping the opening of the GroEL channel.</text>
</comment>
<dbReference type="GO" id="GO:0051082">
    <property type="term" value="F:unfolded protein binding"/>
    <property type="evidence" value="ECO:0007669"/>
    <property type="project" value="TreeGrafter"/>
</dbReference>
<dbReference type="Proteomes" id="UP000178612">
    <property type="component" value="Unassembled WGS sequence"/>
</dbReference>
<organism evidence="5 6">
    <name type="scientific">Candidatus Zambryskibacteria bacterium RIFCSPHIGHO2_01_FULL_49_18</name>
    <dbReference type="NCBI Taxonomy" id="1802740"/>
    <lineage>
        <taxon>Bacteria</taxon>
        <taxon>Candidatus Zambryskiibacteriota</taxon>
    </lineage>
</organism>
<evidence type="ECO:0000256" key="1">
    <source>
        <dbReference type="ARBA" id="ARBA00006975"/>
    </source>
</evidence>
<keyword evidence="3" id="KW-0963">Cytoplasm</keyword>
<gene>
    <name evidence="3" type="primary">groES</name>
    <name evidence="3" type="synonym">groS</name>
    <name evidence="5" type="ORF">A2758_02400</name>
</gene>
<accession>A0A1G2T3X6</accession>
<dbReference type="InterPro" id="IPR011032">
    <property type="entry name" value="GroES-like_sf"/>
</dbReference>
<dbReference type="GO" id="GO:0005737">
    <property type="term" value="C:cytoplasm"/>
    <property type="evidence" value="ECO:0007669"/>
    <property type="project" value="UniProtKB-SubCell"/>
</dbReference>
<dbReference type="SUPFAM" id="SSF50129">
    <property type="entry name" value="GroES-like"/>
    <property type="match status" value="1"/>
</dbReference>